<gene>
    <name evidence="1" type="ORF">METZ01_LOCUS234891</name>
</gene>
<name>A0A382H536_9ZZZZ</name>
<feature type="non-terminal residue" evidence="1">
    <location>
        <position position="1"/>
    </location>
</feature>
<evidence type="ECO:0000313" key="1">
    <source>
        <dbReference type="EMBL" id="SVB82037.1"/>
    </source>
</evidence>
<reference evidence="1" key="1">
    <citation type="submission" date="2018-05" db="EMBL/GenBank/DDBJ databases">
        <authorList>
            <person name="Lanie J.A."/>
            <person name="Ng W.-L."/>
            <person name="Kazmierczak K.M."/>
            <person name="Andrzejewski T.M."/>
            <person name="Davidsen T.M."/>
            <person name="Wayne K.J."/>
            <person name="Tettelin H."/>
            <person name="Glass J.I."/>
            <person name="Rusch D."/>
            <person name="Podicherti R."/>
            <person name="Tsui H.-C.T."/>
            <person name="Winkler M.E."/>
        </authorList>
    </citation>
    <scope>NUCLEOTIDE SEQUENCE</scope>
</reference>
<accession>A0A382H536</accession>
<dbReference type="AlphaFoldDB" id="A0A382H536"/>
<dbReference type="EMBL" id="UINC01059057">
    <property type="protein sequence ID" value="SVB82037.1"/>
    <property type="molecule type" value="Genomic_DNA"/>
</dbReference>
<protein>
    <submittedName>
        <fullName evidence="1">Uncharacterized protein</fullName>
    </submittedName>
</protein>
<sequence>PAGKICPSGCHGSEGYIERLLPSGLEIVLSDGGSLGLFGFVPGTISRVPEHHNTCGQWIVSDRHSGIGVRYHICHFGCQWRCRGYCWLDGWIWHRSLLSSFPVAANGSAAHGFM</sequence>
<feature type="non-terminal residue" evidence="1">
    <location>
        <position position="114"/>
    </location>
</feature>
<organism evidence="1">
    <name type="scientific">marine metagenome</name>
    <dbReference type="NCBI Taxonomy" id="408172"/>
    <lineage>
        <taxon>unclassified sequences</taxon>
        <taxon>metagenomes</taxon>
        <taxon>ecological metagenomes</taxon>
    </lineage>
</organism>
<proteinExistence type="predicted"/>